<feature type="domain" description="Peptidase M20 dimerisation" evidence="2">
    <location>
        <begin position="170"/>
        <end position="257"/>
    </location>
</feature>
<dbReference type="Pfam" id="PF07687">
    <property type="entry name" value="M20_dimer"/>
    <property type="match status" value="1"/>
</dbReference>
<reference evidence="3" key="1">
    <citation type="journal article" date="2015" name="PeerJ">
        <title>First genomic representation of candidate bacterial phylum KSB3 points to enhanced environmental sensing as a trigger of wastewater bulking.</title>
        <authorList>
            <person name="Sekiguchi Y."/>
            <person name="Ohashi A."/>
            <person name="Parks D.H."/>
            <person name="Yamauchi T."/>
            <person name="Tyson G.W."/>
            <person name="Hugenholtz P."/>
        </authorList>
    </citation>
    <scope>NUCLEOTIDE SEQUENCE [LARGE SCALE GENOMIC DNA]</scope>
</reference>
<organism evidence="3">
    <name type="scientific">Vecturithrix granuli</name>
    <dbReference type="NCBI Taxonomy" id="1499967"/>
    <lineage>
        <taxon>Bacteria</taxon>
        <taxon>Candidatus Moduliflexota</taxon>
        <taxon>Candidatus Vecturitrichia</taxon>
        <taxon>Candidatus Vecturitrichales</taxon>
        <taxon>Candidatus Vecturitrichaceae</taxon>
        <taxon>Candidatus Vecturithrix</taxon>
    </lineage>
</organism>
<dbReference type="SUPFAM" id="SSF53187">
    <property type="entry name" value="Zn-dependent exopeptidases"/>
    <property type="match status" value="1"/>
</dbReference>
<dbReference type="Gene3D" id="3.30.70.360">
    <property type="match status" value="1"/>
</dbReference>
<dbReference type="GO" id="GO:0016805">
    <property type="term" value="F:dipeptidase activity"/>
    <property type="evidence" value="ECO:0007669"/>
    <property type="project" value="InterPro"/>
</dbReference>
<dbReference type="CDD" id="cd05672">
    <property type="entry name" value="M20_ACY1L2-like"/>
    <property type="match status" value="1"/>
</dbReference>
<evidence type="ECO:0000256" key="1">
    <source>
        <dbReference type="PIRNR" id="PIRNR037226"/>
    </source>
</evidence>
<dbReference type="HOGENOM" id="CLU_031812_1_0_0"/>
<dbReference type="PIRSF" id="PIRSF037226">
    <property type="entry name" value="Amidohydrolase_ACY1L2_prd"/>
    <property type="match status" value="1"/>
</dbReference>
<comment type="similarity">
    <text evidence="1">Belongs to the peptidase M20A family.</text>
</comment>
<dbReference type="InterPro" id="IPR011650">
    <property type="entry name" value="Peptidase_M20_dimer"/>
</dbReference>
<evidence type="ECO:0000259" key="2">
    <source>
        <dbReference type="Pfam" id="PF07687"/>
    </source>
</evidence>
<dbReference type="InterPro" id="IPR017144">
    <property type="entry name" value="Xaa-Arg_dipeptidase"/>
</dbReference>
<accession>A0A081C1X0</accession>
<dbReference type="Pfam" id="PF01546">
    <property type="entry name" value="Peptidase_M20"/>
    <property type="match status" value="1"/>
</dbReference>
<dbReference type="InterPro" id="IPR002933">
    <property type="entry name" value="Peptidase_M20"/>
</dbReference>
<keyword evidence="4" id="KW-1185">Reference proteome</keyword>
<dbReference type="GO" id="GO:0005737">
    <property type="term" value="C:cytoplasm"/>
    <property type="evidence" value="ECO:0007669"/>
    <property type="project" value="TreeGrafter"/>
</dbReference>
<dbReference type="EMBL" id="DF820468">
    <property type="protein sequence ID" value="GAK58575.1"/>
    <property type="molecule type" value="Genomic_DNA"/>
</dbReference>
<evidence type="ECO:0000313" key="3">
    <source>
        <dbReference type="EMBL" id="GAK58575.1"/>
    </source>
</evidence>
<dbReference type="FunFam" id="3.30.70.360:FF:000004">
    <property type="entry name" value="Peptidase M20 domain-containing protein 2"/>
    <property type="match status" value="1"/>
</dbReference>
<dbReference type="GO" id="GO:0071713">
    <property type="term" value="F:para-aminobenzoyl-glutamate hydrolase activity"/>
    <property type="evidence" value="ECO:0007669"/>
    <property type="project" value="TreeGrafter"/>
</dbReference>
<dbReference type="Gene3D" id="3.40.630.10">
    <property type="entry name" value="Zn peptidases"/>
    <property type="match status" value="1"/>
</dbReference>
<dbReference type="STRING" id="1499967.U27_05549"/>
<protein>
    <recommendedName>
        <fullName evidence="1">Peptidase M20 domain-containing protein 2</fullName>
    </recommendedName>
</protein>
<dbReference type="PANTHER" id="PTHR30575">
    <property type="entry name" value="PEPTIDASE M20"/>
    <property type="match status" value="1"/>
</dbReference>
<dbReference type="AlphaFoldDB" id="A0A081C1X0"/>
<name>A0A081C1X0_VECG1</name>
<dbReference type="SUPFAM" id="SSF55031">
    <property type="entry name" value="Bacterial exopeptidase dimerisation domain"/>
    <property type="match status" value="1"/>
</dbReference>
<evidence type="ECO:0000313" key="4">
    <source>
        <dbReference type="Proteomes" id="UP000030661"/>
    </source>
</evidence>
<sequence>MIEQVKAYIEDLKAELIALSEFIYKNPELGYQEFKSAQAHVELLKKHGFAVEEGYMGMATAFRAEKSGDKPGPTVAFLAEYDALPDIGHGCGHNILGTTSTGAGIVLSKLLPQIGGRVVVIGTPAEETSGAKAPMAEQGVFDDIDVAMMVHPADKHARSGRSLALEAIQFTYKGRTAHAASAPEKGVNALDACINTFNNINALREHIKSSARIHGIIVEGGKAANIVPELAIAQFYVRATTKAYRAELVEKVKNCARGASLAAGTELEITNYETSYDDLATNETLMDGYAKHLKAMGVEKLHESRKSFGSVDMGNVSHVCPAIHPYFAISAEPLVGHTREFAAASKTPFAYDSMVKAIGALALTGVDVIRDQDFLAQIKEEFQNKDTIEDEE</sequence>
<gene>
    <name evidence="3" type="ORF">U27_05549</name>
</gene>
<dbReference type="GO" id="GO:0046657">
    <property type="term" value="P:folic acid catabolic process"/>
    <property type="evidence" value="ECO:0007669"/>
    <property type="project" value="TreeGrafter"/>
</dbReference>
<dbReference type="InterPro" id="IPR036264">
    <property type="entry name" value="Bact_exopeptidase_dim_dom"/>
</dbReference>
<dbReference type="Proteomes" id="UP000030661">
    <property type="component" value="Unassembled WGS sequence"/>
</dbReference>
<proteinExistence type="inferred from homology"/>
<dbReference type="InterPro" id="IPR017439">
    <property type="entry name" value="Amidohydrolase"/>
</dbReference>
<keyword evidence="3" id="KW-0378">Hydrolase</keyword>
<dbReference type="InterPro" id="IPR052030">
    <property type="entry name" value="Peptidase_M20/M20A_hydrolases"/>
</dbReference>
<dbReference type="PANTHER" id="PTHR30575:SF0">
    <property type="entry name" value="XAA-ARG DIPEPTIDASE"/>
    <property type="match status" value="1"/>
</dbReference>
<dbReference type="NCBIfam" id="TIGR01891">
    <property type="entry name" value="amidohydrolases"/>
    <property type="match status" value="1"/>
</dbReference>
<dbReference type="eggNOG" id="COG1473">
    <property type="taxonomic scope" value="Bacteria"/>
</dbReference>